<dbReference type="AlphaFoldDB" id="A0AAE9L3C8"/>
<dbReference type="SUPFAM" id="SSF54060">
    <property type="entry name" value="His-Me finger endonucleases"/>
    <property type="match status" value="1"/>
</dbReference>
<protein>
    <submittedName>
        <fullName evidence="3">HNH endonuclease</fullName>
    </submittedName>
</protein>
<dbReference type="Pfam" id="PF13392">
    <property type="entry name" value="HNH_3"/>
    <property type="match status" value="1"/>
</dbReference>
<dbReference type="InterPro" id="IPR044925">
    <property type="entry name" value="His-Me_finger_sf"/>
</dbReference>
<proteinExistence type="predicted"/>
<sequence length="263" mass="29239">MTSVQRTPWPFPTPAARPAPAGVRERLLRQPRGSQRTEIERMKSIVEYNPDTGIFSRLVAAGGRKVGDVCGWTMNRGYINVNVGGCQVLAHRLAWMFMYGPIPPKMDIDHIDGDRKNNRIANLRLATRSQNNQNISRARSDNRTGLLGAHVGRSLGSYTSRISVNGKDTFLGTFATAEDAHAAYMKAKQQLHAYAPHSGDVKVRQVMFSSPYEYEFCGSNLSSVHAAAESFAQAIDPIRSPAVKAQFQRGEDWIVVVRYYPVD</sequence>
<accession>A0AAE9L3C8</accession>
<feature type="region of interest" description="Disordered" evidence="1">
    <location>
        <begin position="1"/>
        <end position="21"/>
    </location>
</feature>
<dbReference type="SUPFAM" id="SSF54171">
    <property type="entry name" value="DNA-binding domain"/>
    <property type="match status" value="1"/>
</dbReference>
<dbReference type="InterPro" id="IPR003615">
    <property type="entry name" value="HNH_nuc"/>
</dbReference>
<evidence type="ECO:0000259" key="2">
    <source>
        <dbReference type="SMART" id="SM00507"/>
    </source>
</evidence>
<dbReference type="Gene3D" id="3.90.75.20">
    <property type="match status" value="1"/>
</dbReference>
<dbReference type="Proteomes" id="UP001056132">
    <property type="component" value="Chromosome 1"/>
</dbReference>
<keyword evidence="3" id="KW-0540">Nuclease</keyword>
<evidence type="ECO:0000313" key="4">
    <source>
        <dbReference type="Proteomes" id="UP001056132"/>
    </source>
</evidence>
<dbReference type="GO" id="GO:0003677">
    <property type="term" value="F:DNA binding"/>
    <property type="evidence" value="ECO:0007669"/>
    <property type="project" value="InterPro"/>
</dbReference>
<organism evidence="3 4">
    <name type="scientific">Cupriavidus campinensis</name>
    <dbReference type="NCBI Taxonomy" id="151783"/>
    <lineage>
        <taxon>Bacteria</taxon>
        <taxon>Pseudomonadati</taxon>
        <taxon>Pseudomonadota</taxon>
        <taxon>Betaproteobacteria</taxon>
        <taxon>Burkholderiales</taxon>
        <taxon>Burkholderiaceae</taxon>
        <taxon>Cupriavidus</taxon>
    </lineage>
</organism>
<dbReference type="KEGG" id="ccam:M5D45_06530"/>
<feature type="domain" description="HNH nuclease" evidence="2">
    <location>
        <begin position="84"/>
        <end position="132"/>
    </location>
</feature>
<reference evidence="3" key="1">
    <citation type="journal article" date="2022" name="Microbiol. Resour. Announc.">
        <title>Genome Sequence of Cupriavidus campinensis Strain G5, a Member of a Bacterial Consortium Capable of Polyethylene Degradation.</title>
        <authorList>
            <person name="Schneider B."/>
            <person name="Pfeiffer F."/>
            <person name="Dyall-Smith M."/>
            <person name="Kunte H.J."/>
        </authorList>
    </citation>
    <scope>NUCLEOTIDE SEQUENCE</scope>
    <source>
        <strain evidence="3">G5</strain>
    </source>
</reference>
<dbReference type="RefSeq" id="WP_250025214.1">
    <property type="nucleotide sequence ID" value="NZ_CP097330.1"/>
</dbReference>
<evidence type="ECO:0000313" key="3">
    <source>
        <dbReference type="EMBL" id="URF05456.1"/>
    </source>
</evidence>
<dbReference type="EMBL" id="CP097330">
    <property type="protein sequence ID" value="URF05456.1"/>
    <property type="molecule type" value="Genomic_DNA"/>
</dbReference>
<gene>
    <name evidence="3" type="ORF">M5D45_06530</name>
</gene>
<evidence type="ECO:0000256" key="1">
    <source>
        <dbReference type="SAM" id="MobiDB-lite"/>
    </source>
</evidence>
<name>A0AAE9L3C8_9BURK</name>
<dbReference type="SMART" id="SM00507">
    <property type="entry name" value="HNHc"/>
    <property type="match status" value="1"/>
</dbReference>
<dbReference type="GO" id="GO:0004519">
    <property type="term" value="F:endonuclease activity"/>
    <property type="evidence" value="ECO:0007669"/>
    <property type="project" value="UniProtKB-KW"/>
</dbReference>
<keyword evidence="3" id="KW-0378">Hydrolase</keyword>
<keyword evidence="3" id="KW-0255">Endonuclease</keyword>
<reference evidence="3" key="2">
    <citation type="submission" date="2022-05" db="EMBL/GenBank/DDBJ databases">
        <authorList>
            <person name="Kunte H.-J."/>
        </authorList>
    </citation>
    <scope>NUCLEOTIDE SEQUENCE</scope>
    <source>
        <strain evidence="3">G5</strain>
    </source>
</reference>
<dbReference type="InterPro" id="IPR016177">
    <property type="entry name" value="DNA-bd_dom_sf"/>
</dbReference>